<reference evidence="2" key="1">
    <citation type="submission" date="2022-09" db="EMBL/GenBank/DDBJ databases">
        <title>Fusarium specimens isolated from Avocado Roots.</title>
        <authorList>
            <person name="Stajich J."/>
            <person name="Roper C."/>
            <person name="Heimlech-Rivalta G."/>
        </authorList>
    </citation>
    <scope>NUCLEOTIDE SEQUENCE</scope>
    <source>
        <strain evidence="2">CF00095</strain>
    </source>
</reference>
<proteinExistence type="predicted"/>
<dbReference type="EMBL" id="JAOQBH010000010">
    <property type="protein sequence ID" value="KAJ4129847.1"/>
    <property type="molecule type" value="Genomic_DNA"/>
</dbReference>
<evidence type="ECO:0000313" key="2">
    <source>
        <dbReference type="EMBL" id="KAJ4129847.1"/>
    </source>
</evidence>
<evidence type="ECO:0000313" key="3">
    <source>
        <dbReference type="Proteomes" id="UP001152024"/>
    </source>
</evidence>
<sequence>MTTQPSVELSRELIFEVSNMPTWIGQNIASTPHPDGTSFLVKLPTELITEIFKACHVSDHFNLSLTCHRLAEGGAPILARHRAAARDYGVVTDWHHLTIPAVLNKVIEDPYVRYNVRHIEIYGTRYSWEHWGEFRAESPPTVEILPTPPPEIVVSPTFEGGDVWHNFEWRQVFDRPTWQEIWGPAHAQIGPEFDEDTMTYTMLGQQRRTKYQQSIIDKNCPVYVALMQLLGWFAPHRLAGLEMNDPRAPWAGGLLAAGNDSLLKALLICICPRLNFLRHASCKDNKQGIEVMDWLTRVIAMSWRLQRWAPGLKSLLQVSIGVPTGLWFEDRHLGGFYEEYAVRSIMLLPGLKAAYFGTIRLDGENIPDVEGSIENPPPFADLTGASSVEHLFIDQFVDVFHQEANGYTAEAVMEFLLVPKKLKQLIVRGGIEAQVVGELEDQALYLSMLHLRKHLMSVIEYNCRLRPHEPTWNWLTKTDQVRKLYRRGVKHITINATNLLSVPPGPRPHIPPNAEAILVQKSYDDDEELGEDGMKVLEDRLIKEVIDNEGYLKAIYIEQQVHPDTGMIDEYEFNNLIDYGGQFGVDVHVKANSDTPLNPISFPSSPLMSMGVKNAADMVVFDPFMGRWTKK</sequence>
<protein>
    <recommendedName>
        <fullName evidence="1">F-box domain-containing protein</fullName>
    </recommendedName>
</protein>
<dbReference type="PROSITE" id="PS50181">
    <property type="entry name" value="FBOX"/>
    <property type="match status" value="1"/>
</dbReference>
<dbReference type="Proteomes" id="UP001152024">
    <property type="component" value="Unassembled WGS sequence"/>
</dbReference>
<evidence type="ECO:0000259" key="1">
    <source>
        <dbReference type="PROSITE" id="PS50181"/>
    </source>
</evidence>
<gene>
    <name evidence="2" type="ORF">NW768_006817</name>
</gene>
<keyword evidence="3" id="KW-1185">Reference proteome</keyword>
<feature type="domain" description="F-box" evidence="1">
    <location>
        <begin position="37"/>
        <end position="70"/>
    </location>
</feature>
<dbReference type="CDD" id="cd09917">
    <property type="entry name" value="F-box_SF"/>
    <property type="match status" value="1"/>
</dbReference>
<dbReference type="InterPro" id="IPR001810">
    <property type="entry name" value="F-box_dom"/>
</dbReference>
<dbReference type="SUPFAM" id="SSF81383">
    <property type="entry name" value="F-box domain"/>
    <property type="match status" value="1"/>
</dbReference>
<comment type="caution">
    <text evidence="2">The sequence shown here is derived from an EMBL/GenBank/DDBJ whole genome shotgun (WGS) entry which is preliminary data.</text>
</comment>
<organism evidence="2 3">
    <name type="scientific">Fusarium equiseti</name>
    <name type="common">Fusarium scirpi</name>
    <dbReference type="NCBI Taxonomy" id="61235"/>
    <lineage>
        <taxon>Eukaryota</taxon>
        <taxon>Fungi</taxon>
        <taxon>Dikarya</taxon>
        <taxon>Ascomycota</taxon>
        <taxon>Pezizomycotina</taxon>
        <taxon>Sordariomycetes</taxon>
        <taxon>Hypocreomycetidae</taxon>
        <taxon>Hypocreales</taxon>
        <taxon>Nectriaceae</taxon>
        <taxon>Fusarium</taxon>
        <taxon>Fusarium incarnatum-equiseti species complex</taxon>
    </lineage>
</organism>
<name>A0ABQ8R994_FUSEQ</name>
<accession>A0ABQ8R994</accession>
<dbReference type="InterPro" id="IPR036047">
    <property type="entry name" value="F-box-like_dom_sf"/>
</dbReference>